<dbReference type="Proteomes" id="UP000277580">
    <property type="component" value="Unassembled WGS sequence"/>
</dbReference>
<feature type="chain" id="PRO_5018209404" evidence="1">
    <location>
        <begin position="25"/>
        <end position="150"/>
    </location>
</feature>
<dbReference type="AlphaFoldDB" id="A0A3N4KAS2"/>
<feature type="signal peptide" evidence="1">
    <location>
        <begin position="1"/>
        <end position="24"/>
    </location>
</feature>
<accession>A0A3N4KAS2</accession>
<dbReference type="EMBL" id="ML119179">
    <property type="protein sequence ID" value="RPB07583.1"/>
    <property type="molecule type" value="Genomic_DNA"/>
</dbReference>
<evidence type="ECO:0000313" key="2">
    <source>
        <dbReference type="EMBL" id="RPB07583.1"/>
    </source>
</evidence>
<organism evidence="2 3">
    <name type="scientific">Morchella conica CCBAS932</name>
    <dbReference type="NCBI Taxonomy" id="1392247"/>
    <lineage>
        <taxon>Eukaryota</taxon>
        <taxon>Fungi</taxon>
        <taxon>Dikarya</taxon>
        <taxon>Ascomycota</taxon>
        <taxon>Pezizomycotina</taxon>
        <taxon>Pezizomycetes</taxon>
        <taxon>Pezizales</taxon>
        <taxon>Morchellaceae</taxon>
        <taxon>Morchella</taxon>
    </lineage>
</organism>
<evidence type="ECO:0000256" key="1">
    <source>
        <dbReference type="SAM" id="SignalP"/>
    </source>
</evidence>
<evidence type="ECO:0000313" key="3">
    <source>
        <dbReference type="Proteomes" id="UP000277580"/>
    </source>
</evidence>
<gene>
    <name evidence="2" type="ORF">P167DRAFT_598211</name>
</gene>
<keyword evidence="1" id="KW-0732">Signal</keyword>
<reference evidence="2 3" key="1">
    <citation type="journal article" date="2018" name="Nat. Ecol. Evol.">
        <title>Pezizomycetes genomes reveal the molecular basis of ectomycorrhizal truffle lifestyle.</title>
        <authorList>
            <person name="Murat C."/>
            <person name="Payen T."/>
            <person name="Noel B."/>
            <person name="Kuo A."/>
            <person name="Morin E."/>
            <person name="Chen J."/>
            <person name="Kohler A."/>
            <person name="Krizsan K."/>
            <person name="Balestrini R."/>
            <person name="Da Silva C."/>
            <person name="Montanini B."/>
            <person name="Hainaut M."/>
            <person name="Levati E."/>
            <person name="Barry K.W."/>
            <person name="Belfiori B."/>
            <person name="Cichocki N."/>
            <person name="Clum A."/>
            <person name="Dockter R.B."/>
            <person name="Fauchery L."/>
            <person name="Guy J."/>
            <person name="Iotti M."/>
            <person name="Le Tacon F."/>
            <person name="Lindquist E.A."/>
            <person name="Lipzen A."/>
            <person name="Malagnac F."/>
            <person name="Mello A."/>
            <person name="Molinier V."/>
            <person name="Miyauchi S."/>
            <person name="Poulain J."/>
            <person name="Riccioni C."/>
            <person name="Rubini A."/>
            <person name="Sitrit Y."/>
            <person name="Splivallo R."/>
            <person name="Traeger S."/>
            <person name="Wang M."/>
            <person name="Zifcakova L."/>
            <person name="Wipf D."/>
            <person name="Zambonelli A."/>
            <person name="Paolocci F."/>
            <person name="Nowrousian M."/>
            <person name="Ottonello S."/>
            <person name="Baldrian P."/>
            <person name="Spatafora J.W."/>
            <person name="Henrissat B."/>
            <person name="Nagy L.G."/>
            <person name="Aury J.M."/>
            <person name="Wincker P."/>
            <person name="Grigoriev I.V."/>
            <person name="Bonfante P."/>
            <person name="Martin F.M."/>
        </authorList>
    </citation>
    <scope>NUCLEOTIDE SEQUENCE [LARGE SCALE GENOMIC DNA]</scope>
    <source>
        <strain evidence="2 3">CCBAS932</strain>
    </source>
</reference>
<name>A0A3N4KAS2_9PEZI</name>
<sequence>MRVIYVLVIALYILVTALITPSTALPDLFARRSIYHGPLRTCYETVQADKNWFAIAWKSGNEKDKTTCKSLKSLIGKQVKLKGFNCFWYWSDRGEEGITKATGYLERKEGMARNALTGPVESLWGEGAVKHCACYEPGGFRSMAMPLRLI</sequence>
<dbReference type="InParanoid" id="A0A3N4KAS2"/>
<proteinExistence type="predicted"/>
<protein>
    <submittedName>
        <fullName evidence="2">Uncharacterized protein</fullName>
    </submittedName>
</protein>
<keyword evidence="3" id="KW-1185">Reference proteome</keyword>